<evidence type="ECO:0000259" key="1">
    <source>
        <dbReference type="Pfam" id="PF06725"/>
    </source>
</evidence>
<protein>
    <recommendedName>
        <fullName evidence="1">3D domain-containing protein</fullName>
    </recommendedName>
</protein>
<dbReference type="SUPFAM" id="SSF50685">
    <property type="entry name" value="Barwin-like endoglucanases"/>
    <property type="match status" value="1"/>
</dbReference>
<dbReference type="InterPro" id="IPR010611">
    <property type="entry name" value="3D_dom"/>
</dbReference>
<dbReference type="GO" id="GO:0019867">
    <property type="term" value="C:outer membrane"/>
    <property type="evidence" value="ECO:0007669"/>
    <property type="project" value="InterPro"/>
</dbReference>
<dbReference type="GO" id="GO:0004553">
    <property type="term" value="F:hydrolase activity, hydrolyzing O-glycosyl compounds"/>
    <property type="evidence" value="ECO:0007669"/>
    <property type="project" value="InterPro"/>
</dbReference>
<dbReference type="GO" id="GO:0009254">
    <property type="term" value="P:peptidoglycan turnover"/>
    <property type="evidence" value="ECO:0007669"/>
    <property type="project" value="InterPro"/>
</dbReference>
<gene>
    <name evidence="2" type="ORF">BKE38_17530</name>
</gene>
<evidence type="ECO:0000313" key="2">
    <source>
        <dbReference type="EMBL" id="ONG50680.1"/>
    </source>
</evidence>
<keyword evidence="3" id="KW-1185">Reference proteome</keyword>
<reference evidence="2 3" key="1">
    <citation type="submission" date="2016-10" db="EMBL/GenBank/DDBJ databases">
        <title>Draft Genome sequence of Roseomonas sp. strain M3.</title>
        <authorList>
            <person name="Subhash Y."/>
            <person name="Lee S."/>
        </authorList>
    </citation>
    <scope>NUCLEOTIDE SEQUENCE [LARGE SCALE GENOMIC DNA]</scope>
    <source>
        <strain evidence="2 3">M3</strain>
    </source>
</reference>
<dbReference type="RefSeq" id="WP_076958614.1">
    <property type="nucleotide sequence ID" value="NZ_MLCO01000182.1"/>
</dbReference>
<comment type="caution">
    <text evidence="2">The sequence shown here is derived from an EMBL/GenBank/DDBJ whole genome shotgun (WGS) entry which is preliminary data.</text>
</comment>
<dbReference type="AlphaFoldDB" id="A0A1V2H034"/>
<proteinExistence type="predicted"/>
<dbReference type="InterPro" id="IPR036908">
    <property type="entry name" value="RlpA-like_sf"/>
</dbReference>
<dbReference type="Pfam" id="PF06725">
    <property type="entry name" value="3D"/>
    <property type="match status" value="1"/>
</dbReference>
<feature type="domain" description="3D" evidence="1">
    <location>
        <begin position="4"/>
        <end position="65"/>
    </location>
</feature>
<sequence>MPHRSIAVDRTGKLVPLGAVLSIERLRGAEIALPNGQTARHDGYVQAVDTGGAIVGPSHFDHFKGPSENDHGLPTLRSSPTSMIEARIVTDPAIIRALCDEHLILPTPAP</sequence>
<dbReference type="Gene3D" id="2.40.40.10">
    <property type="entry name" value="RlpA-like domain"/>
    <property type="match status" value="1"/>
</dbReference>
<accession>A0A1V2H034</accession>
<organism evidence="2 3">
    <name type="scientific">Teichococcus deserti</name>
    <dbReference type="NCBI Taxonomy" id="1817963"/>
    <lineage>
        <taxon>Bacteria</taxon>
        <taxon>Pseudomonadati</taxon>
        <taxon>Pseudomonadota</taxon>
        <taxon>Alphaproteobacteria</taxon>
        <taxon>Acetobacterales</taxon>
        <taxon>Roseomonadaceae</taxon>
        <taxon>Roseomonas</taxon>
    </lineage>
</organism>
<dbReference type="EMBL" id="MLCO01000182">
    <property type="protein sequence ID" value="ONG50680.1"/>
    <property type="molecule type" value="Genomic_DNA"/>
</dbReference>
<dbReference type="Proteomes" id="UP000188879">
    <property type="component" value="Unassembled WGS sequence"/>
</dbReference>
<evidence type="ECO:0000313" key="3">
    <source>
        <dbReference type="Proteomes" id="UP000188879"/>
    </source>
</evidence>
<name>A0A1V2H034_9PROT</name>